<dbReference type="Proteomes" id="UP000561181">
    <property type="component" value="Unassembled WGS sequence"/>
</dbReference>
<name>A0A848QKV0_9SPHN</name>
<dbReference type="RefSeq" id="WP_170011491.1">
    <property type="nucleotide sequence ID" value="NZ_JABCRE010000002.1"/>
</dbReference>
<sequence length="332" mass="36427">MSSIQTIENDASWLPHRIDVATKTVEFLYIARESLSDRGFLADRDPPQSERVTISWDDVKAMRPQTGALHFIFHTAFCRSTLLVRAVDAPGVAAGLSEPAIVPSMTNAGADLQDIIGPIVALLSRPWRDGEAVIVKPTNHANMLLPALLRSSPQSHAILMSNPMPSFLRSVARKGLMGRNWARKLFLELQSYAGMDFGMDPRESFAMTDMQTAGLAWFLNQRFFAMLMNNQVQGVSSTRLKVLDGDKFDADRETTLAAALAHWQINTPAGLISSLSQGPVFSQHAKLGGAFSADAEQIDDKQLLEEIDQISQWVGLIAKQAGITVPLEQTLV</sequence>
<reference evidence="1 2" key="1">
    <citation type="submission" date="2020-04" db="EMBL/GenBank/DDBJ databases">
        <authorList>
            <person name="Liu A."/>
        </authorList>
    </citation>
    <scope>NUCLEOTIDE SEQUENCE [LARGE SCALE GENOMIC DNA]</scope>
    <source>
        <strain evidence="1 2">RZ02</strain>
    </source>
</reference>
<keyword evidence="2" id="KW-1185">Reference proteome</keyword>
<evidence type="ECO:0000313" key="1">
    <source>
        <dbReference type="EMBL" id="NMW31734.1"/>
    </source>
</evidence>
<accession>A0A848QKV0</accession>
<dbReference type="AlphaFoldDB" id="A0A848QKV0"/>
<proteinExistence type="predicted"/>
<evidence type="ECO:0000313" key="2">
    <source>
        <dbReference type="Proteomes" id="UP000561181"/>
    </source>
</evidence>
<dbReference type="EMBL" id="JABCRE010000002">
    <property type="protein sequence ID" value="NMW31734.1"/>
    <property type="molecule type" value="Genomic_DNA"/>
</dbReference>
<organism evidence="1 2">
    <name type="scientific">Pontixanthobacter rizhaonensis</name>
    <dbReference type="NCBI Taxonomy" id="2730337"/>
    <lineage>
        <taxon>Bacteria</taxon>
        <taxon>Pseudomonadati</taxon>
        <taxon>Pseudomonadota</taxon>
        <taxon>Alphaproteobacteria</taxon>
        <taxon>Sphingomonadales</taxon>
        <taxon>Erythrobacteraceae</taxon>
        <taxon>Pontixanthobacter</taxon>
    </lineage>
</organism>
<protein>
    <submittedName>
        <fullName evidence="1">Uncharacterized protein</fullName>
    </submittedName>
</protein>
<comment type="caution">
    <text evidence="1">The sequence shown here is derived from an EMBL/GenBank/DDBJ whole genome shotgun (WGS) entry which is preliminary data.</text>
</comment>
<gene>
    <name evidence="1" type="ORF">HKD42_06645</name>
</gene>